<proteinExistence type="predicted"/>
<dbReference type="EMBL" id="JBGBPQ010000001">
    <property type="protein sequence ID" value="KAL1529578.1"/>
    <property type="molecule type" value="Genomic_DNA"/>
</dbReference>
<sequence length="495" mass="54394">MSTLHTTPGSPYKLSLGRVMPTIFIAGPAKSGSTSLWECVHKTFHPDHACQRTHAAGWSDAACGRKPFILPALAADVAQPACLRFSKESAFWRYWGRRAGVSWRRYGGPRLPLAMWQMGQPACGARRRAIGWNDAAGGPRALAAHRQMEDVCLQDVPCASREAGGSRRASGVAYDRPLPAECKPTCEPCELHPGWMNNFDAPCPFAPRPCDSLTCSPPPFLPKRLRALNFSAYHARAFSLSAFPSVDALAAVNISVDRVASLEGNPGIFQTPPRHARALAALTTREGQAKLKFIVGLRDSFDLAFSLWSFLSSIGQEGKRVEQRLGKALLAIRECNETLAANPSLLLDLSAAELSRYRLCLDDRPRAHKHFYLYGGLYGLHLLGWLHVGFRGEQFLFVRMTSLPRDEKTASALQAELSSFLGMGLEQDYAASGGLCLGQSMVTSKKSRLRAHNATVKAVKSSFKATQAANDLKTFLDGHDQMLKLLLQRERVRVY</sequence>
<dbReference type="AlphaFoldDB" id="A0AB34K4Z9"/>
<evidence type="ECO:0000313" key="2">
    <source>
        <dbReference type="Proteomes" id="UP001515480"/>
    </source>
</evidence>
<evidence type="ECO:0000313" key="1">
    <source>
        <dbReference type="EMBL" id="KAL1529578.1"/>
    </source>
</evidence>
<name>A0AB34K4Z9_PRYPA</name>
<dbReference type="Proteomes" id="UP001515480">
    <property type="component" value="Unassembled WGS sequence"/>
</dbReference>
<accession>A0AB34K4Z9</accession>
<gene>
    <name evidence="1" type="ORF">AB1Y20_000521</name>
</gene>
<comment type="caution">
    <text evidence="1">The sequence shown here is derived from an EMBL/GenBank/DDBJ whole genome shotgun (WGS) entry which is preliminary data.</text>
</comment>
<protein>
    <recommendedName>
        <fullName evidence="3">Sulfotransferase</fullName>
    </recommendedName>
</protein>
<dbReference type="Gene3D" id="3.40.50.300">
    <property type="entry name" value="P-loop containing nucleotide triphosphate hydrolases"/>
    <property type="match status" value="1"/>
</dbReference>
<evidence type="ECO:0008006" key="3">
    <source>
        <dbReference type="Google" id="ProtNLM"/>
    </source>
</evidence>
<reference evidence="1 2" key="1">
    <citation type="journal article" date="2024" name="Science">
        <title>Giant polyketide synthase enzymes in the biosynthesis of giant marine polyether toxins.</title>
        <authorList>
            <person name="Fallon T.R."/>
            <person name="Shende V.V."/>
            <person name="Wierzbicki I.H."/>
            <person name="Pendleton A.L."/>
            <person name="Watervoot N.F."/>
            <person name="Auber R.P."/>
            <person name="Gonzalez D.J."/>
            <person name="Wisecaver J.H."/>
            <person name="Moore B.S."/>
        </authorList>
    </citation>
    <scope>NUCLEOTIDE SEQUENCE [LARGE SCALE GENOMIC DNA]</scope>
    <source>
        <strain evidence="1 2">12B1</strain>
    </source>
</reference>
<dbReference type="InterPro" id="IPR027417">
    <property type="entry name" value="P-loop_NTPase"/>
</dbReference>
<organism evidence="1 2">
    <name type="scientific">Prymnesium parvum</name>
    <name type="common">Toxic golden alga</name>
    <dbReference type="NCBI Taxonomy" id="97485"/>
    <lineage>
        <taxon>Eukaryota</taxon>
        <taxon>Haptista</taxon>
        <taxon>Haptophyta</taxon>
        <taxon>Prymnesiophyceae</taxon>
        <taxon>Prymnesiales</taxon>
        <taxon>Prymnesiaceae</taxon>
        <taxon>Prymnesium</taxon>
    </lineage>
</organism>
<keyword evidence="2" id="KW-1185">Reference proteome</keyword>
<dbReference type="SUPFAM" id="SSF52540">
    <property type="entry name" value="P-loop containing nucleoside triphosphate hydrolases"/>
    <property type="match status" value="1"/>
</dbReference>